<feature type="domain" description="Major facilitator superfamily (MFS) profile" evidence="8">
    <location>
        <begin position="1"/>
        <end position="411"/>
    </location>
</feature>
<feature type="transmembrane region" description="Helical" evidence="7">
    <location>
        <begin position="111"/>
        <end position="134"/>
    </location>
</feature>
<keyword evidence="4 7" id="KW-0812">Transmembrane</keyword>
<feature type="transmembrane region" description="Helical" evidence="7">
    <location>
        <begin position="320"/>
        <end position="342"/>
    </location>
</feature>
<reference evidence="9 10" key="1">
    <citation type="submission" date="2020-04" db="EMBL/GenBank/DDBJ databases">
        <title>MicrobeNet Type strains.</title>
        <authorList>
            <person name="Nicholson A.C."/>
        </authorList>
    </citation>
    <scope>NUCLEOTIDE SEQUENCE [LARGE SCALE GENOMIC DNA]</scope>
    <source>
        <strain evidence="9 10">JCM 12354</strain>
    </source>
</reference>
<keyword evidence="3" id="KW-1003">Cell membrane</keyword>
<evidence type="ECO:0000256" key="6">
    <source>
        <dbReference type="ARBA" id="ARBA00023136"/>
    </source>
</evidence>
<dbReference type="Proteomes" id="UP000565711">
    <property type="component" value="Unassembled WGS sequence"/>
</dbReference>
<feature type="transmembrane region" description="Helical" evidence="7">
    <location>
        <begin position="229"/>
        <end position="251"/>
    </location>
</feature>
<dbReference type="InterPro" id="IPR005829">
    <property type="entry name" value="Sugar_transporter_CS"/>
</dbReference>
<sequence length="434" mass="45214">MSAPAVDHRLPNHRTVGTDPRVWWGVAAAVFAIAWGGNEFTPLLVMYKNDGLPVTTVNLLLFEYVLGIVPALLIGGPLSDRYGRRRLLRPAPLITALGSTLLAFGDGVVPMLSLGRVLCGIGLGLAMAVGSSWMKELSQPPFGPQSALGTGARRSAMSLTGGFAIGAGVAGVLAQWAPWPSTLAYLINVTLCLAAAVWVRRAPETVALQAVRKPLGEDLRIPAAGHRRFVRIALPLAMWLFTSAATAYAILPTLAADRIAAAPIAFSALITVITLGCGFAIQSVARRLDLPGTARIAVLSLLLTTIGMTLSVYAAASLALWAVAITAAVLGCGYGIGLVAGLQEIERIARPDDLAGLTAVFYSVSYLGFGAPVLLSLLHNVWNLGYPLMFAAGAVIALGCLAVVLANYRDADLDVVSTGVSGVEPAVGATEFVR</sequence>
<dbReference type="PROSITE" id="PS50850">
    <property type="entry name" value="MFS"/>
    <property type="match status" value="1"/>
</dbReference>
<evidence type="ECO:0000256" key="5">
    <source>
        <dbReference type="ARBA" id="ARBA00022989"/>
    </source>
</evidence>
<dbReference type="PANTHER" id="PTHR23517">
    <property type="entry name" value="RESISTANCE PROTEIN MDTM, PUTATIVE-RELATED-RELATED"/>
    <property type="match status" value="1"/>
</dbReference>
<protein>
    <submittedName>
        <fullName evidence="9">MFS transporter</fullName>
    </submittedName>
</protein>
<dbReference type="Gene3D" id="1.20.1250.20">
    <property type="entry name" value="MFS general substrate transporter like domains"/>
    <property type="match status" value="1"/>
</dbReference>
<accession>A0A846XTB2</accession>
<evidence type="ECO:0000256" key="1">
    <source>
        <dbReference type="ARBA" id="ARBA00004651"/>
    </source>
</evidence>
<dbReference type="InterPro" id="IPR020846">
    <property type="entry name" value="MFS_dom"/>
</dbReference>
<feature type="transmembrane region" description="Helical" evidence="7">
    <location>
        <begin position="182"/>
        <end position="199"/>
    </location>
</feature>
<organism evidence="9 10">
    <name type="scientific">Nocardia vermiculata</name>
    <dbReference type="NCBI Taxonomy" id="257274"/>
    <lineage>
        <taxon>Bacteria</taxon>
        <taxon>Bacillati</taxon>
        <taxon>Actinomycetota</taxon>
        <taxon>Actinomycetes</taxon>
        <taxon>Mycobacteriales</taxon>
        <taxon>Nocardiaceae</taxon>
        <taxon>Nocardia</taxon>
    </lineage>
</organism>
<dbReference type="PANTHER" id="PTHR23517:SF13">
    <property type="entry name" value="MAJOR FACILITATOR SUPERFAMILY MFS_1"/>
    <property type="match status" value="1"/>
</dbReference>
<feature type="transmembrane region" description="Helical" evidence="7">
    <location>
        <begin position="354"/>
        <end position="378"/>
    </location>
</feature>
<keyword evidence="6 7" id="KW-0472">Membrane</keyword>
<evidence type="ECO:0000256" key="4">
    <source>
        <dbReference type="ARBA" id="ARBA00022692"/>
    </source>
</evidence>
<dbReference type="RefSeq" id="WP_067868529.1">
    <property type="nucleotide sequence ID" value="NZ_JAAXOP010000002.1"/>
</dbReference>
<feature type="transmembrane region" description="Helical" evidence="7">
    <location>
        <begin position="21"/>
        <end position="37"/>
    </location>
</feature>
<feature type="transmembrane region" description="Helical" evidence="7">
    <location>
        <begin position="296"/>
        <end position="314"/>
    </location>
</feature>
<feature type="transmembrane region" description="Helical" evidence="7">
    <location>
        <begin position="384"/>
        <end position="406"/>
    </location>
</feature>
<feature type="transmembrane region" description="Helical" evidence="7">
    <location>
        <begin position="155"/>
        <end position="176"/>
    </location>
</feature>
<dbReference type="GO" id="GO:0022857">
    <property type="term" value="F:transmembrane transporter activity"/>
    <property type="evidence" value="ECO:0007669"/>
    <property type="project" value="InterPro"/>
</dbReference>
<keyword evidence="10" id="KW-1185">Reference proteome</keyword>
<keyword evidence="5 7" id="KW-1133">Transmembrane helix</keyword>
<keyword evidence="2" id="KW-0813">Transport</keyword>
<dbReference type="EMBL" id="JAAXOP010000002">
    <property type="protein sequence ID" value="NKY49292.1"/>
    <property type="molecule type" value="Genomic_DNA"/>
</dbReference>
<evidence type="ECO:0000256" key="3">
    <source>
        <dbReference type="ARBA" id="ARBA00022475"/>
    </source>
</evidence>
<comment type="subcellular location">
    <subcellularLocation>
        <location evidence="1">Cell membrane</location>
        <topology evidence="1">Multi-pass membrane protein</topology>
    </subcellularLocation>
</comment>
<name>A0A846XTB2_9NOCA</name>
<dbReference type="SUPFAM" id="SSF103473">
    <property type="entry name" value="MFS general substrate transporter"/>
    <property type="match status" value="1"/>
</dbReference>
<gene>
    <name evidence="9" type="ORF">HGA08_03580</name>
</gene>
<feature type="transmembrane region" description="Helical" evidence="7">
    <location>
        <begin position="57"/>
        <end position="75"/>
    </location>
</feature>
<evidence type="ECO:0000313" key="9">
    <source>
        <dbReference type="EMBL" id="NKY49292.1"/>
    </source>
</evidence>
<dbReference type="AlphaFoldDB" id="A0A846XTB2"/>
<dbReference type="InterPro" id="IPR011701">
    <property type="entry name" value="MFS"/>
</dbReference>
<dbReference type="Pfam" id="PF07690">
    <property type="entry name" value="MFS_1"/>
    <property type="match status" value="1"/>
</dbReference>
<evidence type="ECO:0000313" key="10">
    <source>
        <dbReference type="Proteomes" id="UP000565711"/>
    </source>
</evidence>
<proteinExistence type="predicted"/>
<evidence type="ECO:0000256" key="2">
    <source>
        <dbReference type="ARBA" id="ARBA00022448"/>
    </source>
</evidence>
<feature type="transmembrane region" description="Helical" evidence="7">
    <location>
        <begin position="87"/>
        <end position="105"/>
    </location>
</feature>
<evidence type="ECO:0000256" key="7">
    <source>
        <dbReference type="SAM" id="Phobius"/>
    </source>
</evidence>
<evidence type="ECO:0000259" key="8">
    <source>
        <dbReference type="PROSITE" id="PS50850"/>
    </source>
</evidence>
<dbReference type="PROSITE" id="PS00216">
    <property type="entry name" value="SUGAR_TRANSPORT_1"/>
    <property type="match status" value="1"/>
</dbReference>
<feature type="transmembrane region" description="Helical" evidence="7">
    <location>
        <begin position="263"/>
        <end position="284"/>
    </location>
</feature>
<comment type="caution">
    <text evidence="9">The sequence shown here is derived from an EMBL/GenBank/DDBJ whole genome shotgun (WGS) entry which is preliminary data.</text>
</comment>
<dbReference type="InterPro" id="IPR050171">
    <property type="entry name" value="MFS_Transporters"/>
</dbReference>
<dbReference type="InterPro" id="IPR036259">
    <property type="entry name" value="MFS_trans_sf"/>
</dbReference>
<dbReference type="GO" id="GO:0005886">
    <property type="term" value="C:plasma membrane"/>
    <property type="evidence" value="ECO:0007669"/>
    <property type="project" value="UniProtKB-SubCell"/>
</dbReference>